<comment type="caution">
    <text evidence="1">The sequence shown here is derived from an EMBL/GenBank/DDBJ whole genome shotgun (WGS) entry which is preliminary data.</text>
</comment>
<accession>A0AAW0G067</accession>
<organism evidence="1 2">
    <name type="scientific">Cerrena zonata</name>
    <dbReference type="NCBI Taxonomy" id="2478898"/>
    <lineage>
        <taxon>Eukaryota</taxon>
        <taxon>Fungi</taxon>
        <taxon>Dikarya</taxon>
        <taxon>Basidiomycota</taxon>
        <taxon>Agaricomycotina</taxon>
        <taxon>Agaricomycetes</taxon>
        <taxon>Polyporales</taxon>
        <taxon>Cerrenaceae</taxon>
        <taxon>Cerrena</taxon>
    </lineage>
</organism>
<protein>
    <submittedName>
        <fullName evidence="1">Uncharacterized protein</fullName>
    </submittedName>
</protein>
<evidence type="ECO:0000313" key="2">
    <source>
        <dbReference type="Proteomes" id="UP001385951"/>
    </source>
</evidence>
<gene>
    <name evidence="1" type="ORF">QCA50_013683</name>
</gene>
<proteinExistence type="predicted"/>
<name>A0AAW0G067_9APHY</name>
<sequence length="68" mass="7560">MFSDAPTKVPYCTLLNACGVQLTKTQAGHTLLFPVEGGGTTVGLYWSYKSSPQFINQWTIIKKEFTMI</sequence>
<evidence type="ECO:0000313" key="1">
    <source>
        <dbReference type="EMBL" id="KAK7683011.1"/>
    </source>
</evidence>
<keyword evidence="2" id="KW-1185">Reference proteome</keyword>
<dbReference type="EMBL" id="JASBNA010000032">
    <property type="protein sequence ID" value="KAK7683011.1"/>
    <property type="molecule type" value="Genomic_DNA"/>
</dbReference>
<dbReference type="Proteomes" id="UP001385951">
    <property type="component" value="Unassembled WGS sequence"/>
</dbReference>
<reference evidence="1 2" key="1">
    <citation type="submission" date="2022-09" db="EMBL/GenBank/DDBJ databases">
        <authorList>
            <person name="Palmer J.M."/>
        </authorList>
    </citation>
    <scope>NUCLEOTIDE SEQUENCE [LARGE SCALE GENOMIC DNA]</scope>
    <source>
        <strain evidence="1 2">DSM 7382</strain>
    </source>
</reference>
<dbReference type="AlphaFoldDB" id="A0AAW0G067"/>